<feature type="domain" description="TRF2/HOY1 PH-like" evidence="2">
    <location>
        <begin position="15"/>
        <end position="135"/>
    </location>
</feature>
<dbReference type="Pfam" id="PF24818">
    <property type="entry name" value="PH_TRF2_HOY1"/>
    <property type="match status" value="1"/>
</dbReference>
<evidence type="ECO:0000313" key="3">
    <source>
        <dbReference type="EMBL" id="KGN66012.1"/>
    </source>
</evidence>
<feature type="compositionally biased region" description="Polar residues" evidence="1">
    <location>
        <begin position="289"/>
        <end position="309"/>
    </location>
</feature>
<dbReference type="InterPro" id="IPR057939">
    <property type="entry name" value="TRF2_HOY1_PH"/>
</dbReference>
<dbReference type="Gramene" id="KGN66012">
    <property type="protein sequence ID" value="KGN66012"/>
    <property type="gene ID" value="Csa_1G561920"/>
</dbReference>
<reference evidence="3 4" key="2">
    <citation type="journal article" date="2009" name="PLoS ONE">
        <title>An integrated genetic and cytogenetic map of the cucumber genome.</title>
        <authorList>
            <person name="Ren Y."/>
            <person name="Zhang Z."/>
            <person name="Liu J."/>
            <person name="Staub J.E."/>
            <person name="Han Y."/>
            <person name="Cheng Z."/>
            <person name="Li X."/>
            <person name="Lu J."/>
            <person name="Miao H."/>
            <person name="Kang H."/>
            <person name="Xie B."/>
            <person name="Gu X."/>
            <person name="Wang X."/>
            <person name="Du Y."/>
            <person name="Jin W."/>
            <person name="Huang S."/>
        </authorList>
    </citation>
    <scope>NUCLEOTIDE SEQUENCE [LARGE SCALE GENOMIC DNA]</scope>
    <source>
        <strain evidence="4">cv. 9930</strain>
    </source>
</reference>
<proteinExistence type="predicted"/>
<reference evidence="3 4" key="3">
    <citation type="journal article" date="2010" name="BMC Genomics">
        <title>Transcriptome sequencing and comparative analysis of cucumber flowers with different sex types.</title>
        <authorList>
            <person name="Guo S."/>
            <person name="Zheng Y."/>
            <person name="Joung J.G."/>
            <person name="Liu S."/>
            <person name="Zhang Z."/>
            <person name="Crasta O.R."/>
            <person name="Sobral B.W."/>
            <person name="Xu Y."/>
            <person name="Huang S."/>
            <person name="Fei Z."/>
        </authorList>
    </citation>
    <scope>NUCLEOTIDE SEQUENCE [LARGE SCALE GENOMIC DNA]</scope>
    <source>
        <strain evidence="4">cv. 9930</strain>
    </source>
</reference>
<evidence type="ECO:0000259" key="2">
    <source>
        <dbReference type="Pfam" id="PF24818"/>
    </source>
</evidence>
<accession>A0A0A0LYW9</accession>
<reference evidence="3 4" key="1">
    <citation type="journal article" date="2009" name="Nat. Genet.">
        <title>The genome of the cucumber, Cucumis sativus L.</title>
        <authorList>
            <person name="Huang S."/>
            <person name="Li R."/>
            <person name="Zhang Z."/>
            <person name="Li L."/>
            <person name="Gu X."/>
            <person name="Fan W."/>
            <person name="Lucas W.J."/>
            <person name="Wang X."/>
            <person name="Xie B."/>
            <person name="Ni P."/>
            <person name="Ren Y."/>
            <person name="Zhu H."/>
            <person name="Li J."/>
            <person name="Lin K."/>
            <person name="Jin W."/>
            <person name="Fei Z."/>
            <person name="Li G."/>
            <person name="Staub J."/>
            <person name="Kilian A."/>
            <person name="van der Vossen E.A."/>
            <person name="Wu Y."/>
            <person name="Guo J."/>
            <person name="He J."/>
            <person name="Jia Z."/>
            <person name="Ren Y."/>
            <person name="Tian G."/>
            <person name="Lu Y."/>
            <person name="Ruan J."/>
            <person name="Qian W."/>
            <person name="Wang M."/>
            <person name="Huang Q."/>
            <person name="Li B."/>
            <person name="Xuan Z."/>
            <person name="Cao J."/>
            <person name="Asan"/>
            <person name="Wu Z."/>
            <person name="Zhang J."/>
            <person name="Cai Q."/>
            <person name="Bai Y."/>
            <person name="Zhao B."/>
            <person name="Han Y."/>
            <person name="Li Y."/>
            <person name="Li X."/>
            <person name="Wang S."/>
            <person name="Shi Q."/>
            <person name="Liu S."/>
            <person name="Cho W.K."/>
            <person name="Kim J.Y."/>
            <person name="Xu Y."/>
            <person name="Heller-Uszynska K."/>
            <person name="Miao H."/>
            <person name="Cheng Z."/>
            <person name="Zhang S."/>
            <person name="Wu J."/>
            <person name="Yang Y."/>
            <person name="Kang H."/>
            <person name="Li M."/>
            <person name="Liang H."/>
            <person name="Ren X."/>
            <person name="Shi Z."/>
            <person name="Wen M."/>
            <person name="Jian M."/>
            <person name="Yang H."/>
            <person name="Zhang G."/>
            <person name="Yang Z."/>
            <person name="Chen R."/>
            <person name="Liu S."/>
            <person name="Li J."/>
            <person name="Ma L."/>
            <person name="Liu H."/>
            <person name="Zhou Y."/>
            <person name="Zhao J."/>
            <person name="Fang X."/>
            <person name="Li G."/>
            <person name="Fang L."/>
            <person name="Li Y."/>
            <person name="Liu D."/>
            <person name="Zheng H."/>
            <person name="Zhang Y."/>
            <person name="Qin N."/>
            <person name="Li Z."/>
            <person name="Yang G."/>
            <person name="Yang S."/>
            <person name="Bolund L."/>
            <person name="Kristiansen K."/>
            <person name="Zheng H."/>
            <person name="Li S."/>
            <person name="Zhang X."/>
            <person name="Yang H."/>
            <person name="Wang J."/>
            <person name="Sun R."/>
            <person name="Zhang B."/>
            <person name="Jiang S."/>
            <person name="Wang J."/>
            <person name="Du Y."/>
            <person name="Li S."/>
        </authorList>
    </citation>
    <scope>NUCLEOTIDE SEQUENCE [LARGE SCALE GENOMIC DNA]</scope>
    <source>
        <strain evidence="4">cv. 9930</strain>
    </source>
</reference>
<dbReference type="AlphaFoldDB" id="A0A0A0LYW9"/>
<dbReference type="PANTHER" id="PTHR33494">
    <property type="entry name" value="OS02G0793800 PROTEIN"/>
    <property type="match status" value="1"/>
</dbReference>
<dbReference type="EMBL" id="CM002922">
    <property type="protein sequence ID" value="KGN66012.1"/>
    <property type="molecule type" value="Genomic_DNA"/>
</dbReference>
<sequence length="318" mass="36827">MRRKELLMTSILNPLLLHIGTWKFEGNGMKDVMVVKLNFVRKQICYEVMWNGSRKKIEVDWSNIVGIRASLNDNGFGILEVELSRPPNLYEILNNNNNVDSHRRHNKWVVGWDFTQGQAPLCREHLIVFPLGMLDKHYRRLISFDKRLFELSQKPFPSNEMPFFYEQQQPNIVYRPNQFTMSTSNNQILQLPHHLPQHLTQFSVRPSGCVRLPPSSRSNIRTSNTMNNNYFHWKPVVPAEIVDNGSSCIVGQGMLMVSETIGYTTWHNVDLVMSRSSNNNNNPPDRSSQHYSGEGSSRGYNSSNWTTNENRVRKPPPQ</sequence>
<feature type="compositionally biased region" description="Low complexity" evidence="1">
    <location>
        <begin position="274"/>
        <end position="286"/>
    </location>
</feature>
<evidence type="ECO:0000313" key="4">
    <source>
        <dbReference type="Proteomes" id="UP000029981"/>
    </source>
</evidence>
<keyword evidence="4" id="KW-1185">Reference proteome</keyword>
<protein>
    <recommendedName>
        <fullName evidence="2">TRF2/HOY1 PH-like domain-containing protein</fullName>
    </recommendedName>
</protein>
<feature type="region of interest" description="Disordered" evidence="1">
    <location>
        <begin position="274"/>
        <end position="318"/>
    </location>
</feature>
<dbReference type="OMA" id="PIHNTSA"/>
<organism evidence="3 4">
    <name type="scientific">Cucumis sativus</name>
    <name type="common">Cucumber</name>
    <dbReference type="NCBI Taxonomy" id="3659"/>
    <lineage>
        <taxon>Eukaryota</taxon>
        <taxon>Viridiplantae</taxon>
        <taxon>Streptophyta</taxon>
        <taxon>Embryophyta</taxon>
        <taxon>Tracheophyta</taxon>
        <taxon>Spermatophyta</taxon>
        <taxon>Magnoliopsida</taxon>
        <taxon>eudicotyledons</taxon>
        <taxon>Gunneridae</taxon>
        <taxon>Pentapetalae</taxon>
        <taxon>rosids</taxon>
        <taxon>fabids</taxon>
        <taxon>Cucurbitales</taxon>
        <taxon>Cucurbitaceae</taxon>
        <taxon>Benincaseae</taxon>
        <taxon>Cucumis</taxon>
    </lineage>
</organism>
<dbReference type="PANTHER" id="PTHR33494:SF5">
    <property type="entry name" value="F10A16.6 PROTEIN"/>
    <property type="match status" value="1"/>
</dbReference>
<name>A0A0A0LYW9_CUCSA</name>
<dbReference type="Proteomes" id="UP000029981">
    <property type="component" value="Chromosome 1"/>
</dbReference>
<evidence type="ECO:0000256" key="1">
    <source>
        <dbReference type="SAM" id="MobiDB-lite"/>
    </source>
</evidence>
<reference evidence="3 4" key="4">
    <citation type="journal article" date="2011" name="BMC Genomics">
        <title>RNA-Seq improves annotation of protein-coding genes in the cucumber genome.</title>
        <authorList>
            <person name="Li Z."/>
            <person name="Zhang Z."/>
            <person name="Yan P."/>
            <person name="Huang S."/>
            <person name="Fei Z."/>
            <person name="Lin K."/>
        </authorList>
    </citation>
    <scope>NUCLEOTIDE SEQUENCE [LARGE SCALE GENOMIC DNA]</scope>
    <source>
        <strain evidence="4">cv. 9930</strain>
    </source>
</reference>
<gene>
    <name evidence="3" type="ORF">Csa_1G561920</name>
</gene>